<keyword evidence="5" id="KW-1185">Reference proteome</keyword>
<name>A0A1U7P3K5_9DEIO</name>
<gene>
    <name evidence="4" type="ORF">BOO71_0001636</name>
</gene>
<dbReference type="Proteomes" id="UP000186607">
    <property type="component" value="Unassembled WGS sequence"/>
</dbReference>
<evidence type="ECO:0000313" key="5">
    <source>
        <dbReference type="Proteomes" id="UP000186607"/>
    </source>
</evidence>
<sequence>MKGSPPKHALKKALLAALPLSVALFSVAGSPSAQAQTGDKLKACFIYIGPVGDIGWSYAHDEARKLTEKALPWLETKYVENVPEGQATPVIDRLVKDNCQVIFTTSFGYMDQTLEAAKKYPKVMFMHASGFKRAPNMGTYMADFYQLYYLNGMMAAAVSKTDKLGYVAAFPVPELKRHISAFALGARAVNPKATVAVKWINSWFDPNKAREAAEALISEGAGALAFTEDSATVVQTAGARKIPSFAHYSPMYKFAPDYAVSGQLVHWDKIYIDFLTKVHNGTYKIGNLDKVDYWNLLRGGSVELGAEPGMAVNPKWVPQMKAKMMTVGGKQVSVYDRVMALKAEMEKGGKFDPFTGPIKDRNGILRIGAGKVITVAELNNMAWVAPGVTGQVADEPKK</sequence>
<dbReference type="RefSeq" id="WP_083652889.1">
    <property type="nucleotide sequence ID" value="NZ_MSTI01000020.1"/>
</dbReference>
<feature type="domain" description="ABC transporter substrate-binding protein PnrA-like" evidence="3">
    <location>
        <begin position="41"/>
        <end position="288"/>
    </location>
</feature>
<evidence type="ECO:0000259" key="3">
    <source>
        <dbReference type="Pfam" id="PF02608"/>
    </source>
</evidence>
<keyword evidence="1 2" id="KW-0732">Signal</keyword>
<dbReference type="InterPro" id="IPR052910">
    <property type="entry name" value="ABC-Purine-Binding"/>
</dbReference>
<dbReference type="InterPro" id="IPR003760">
    <property type="entry name" value="PnrA-like"/>
</dbReference>
<dbReference type="Gene3D" id="3.40.50.2300">
    <property type="match status" value="2"/>
</dbReference>
<dbReference type="OrthoDB" id="9769871at2"/>
<dbReference type="CDD" id="cd19963">
    <property type="entry name" value="PBP1_BMP-like"/>
    <property type="match status" value="1"/>
</dbReference>
<proteinExistence type="predicted"/>
<accession>A0A1U7P3K5</accession>
<evidence type="ECO:0000256" key="1">
    <source>
        <dbReference type="ARBA" id="ARBA00022729"/>
    </source>
</evidence>
<feature type="signal peptide" evidence="2">
    <location>
        <begin position="1"/>
        <end position="35"/>
    </location>
</feature>
<dbReference type="AlphaFoldDB" id="A0A1U7P3K5"/>
<evidence type="ECO:0000256" key="2">
    <source>
        <dbReference type="SAM" id="SignalP"/>
    </source>
</evidence>
<dbReference type="STRING" id="249408.BOO71_0001636"/>
<reference evidence="4 5" key="1">
    <citation type="submission" date="2017-01" db="EMBL/GenBank/DDBJ databases">
        <title>Genome Analysis of Deinococcus marmoris KOPRI26562.</title>
        <authorList>
            <person name="Kim J.H."/>
            <person name="Oh H.-M."/>
        </authorList>
    </citation>
    <scope>NUCLEOTIDE SEQUENCE [LARGE SCALE GENOMIC DNA]</scope>
    <source>
        <strain evidence="4 5">KOPRI26562</strain>
    </source>
</reference>
<comment type="caution">
    <text evidence="4">The sequence shown here is derived from an EMBL/GenBank/DDBJ whole genome shotgun (WGS) entry which is preliminary data.</text>
</comment>
<organism evidence="4 5">
    <name type="scientific">Deinococcus marmoris</name>
    <dbReference type="NCBI Taxonomy" id="249408"/>
    <lineage>
        <taxon>Bacteria</taxon>
        <taxon>Thermotogati</taxon>
        <taxon>Deinococcota</taxon>
        <taxon>Deinococci</taxon>
        <taxon>Deinococcales</taxon>
        <taxon>Deinococcaceae</taxon>
        <taxon>Deinococcus</taxon>
    </lineage>
</organism>
<dbReference type="PANTHER" id="PTHR43208">
    <property type="entry name" value="ABC TRANSPORTER SUBSTRATE-BINDING PROTEIN"/>
    <property type="match status" value="1"/>
</dbReference>
<dbReference type="PANTHER" id="PTHR43208:SF1">
    <property type="entry name" value="ABC TRANSPORTER SUBSTRATE-BINDING PROTEIN"/>
    <property type="match status" value="1"/>
</dbReference>
<evidence type="ECO:0000313" key="4">
    <source>
        <dbReference type="EMBL" id="OLV19757.1"/>
    </source>
</evidence>
<dbReference type="Pfam" id="PF02608">
    <property type="entry name" value="Bmp"/>
    <property type="match status" value="1"/>
</dbReference>
<dbReference type="GO" id="GO:0005886">
    <property type="term" value="C:plasma membrane"/>
    <property type="evidence" value="ECO:0007669"/>
    <property type="project" value="InterPro"/>
</dbReference>
<dbReference type="eggNOG" id="COG1744">
    <property type="taxonomic scope" value="Bacteria"/>
</dbReference>
<protein>
    <submittedName>
        <fullName evidence="4">ABC transporter periplasmic binding protein</fullName>
    </submittedName>
</protein>
<feature type="chain" id="PRO_5012979281" evidence="2">
    <location>
        <begin position="36"/>
        <end position="398"/>
    </location>
</feature>
<dbReference type="EMBL" id="MSTI01000020">
    <property type="protein sequence ID" value="OLV19757.1"/>
    <property type="molecule type" value="Genomic_DNA"/>
</dbReference>